<dbReference type="Proteomes" id="UP001162162">
    <property type="component" value="Unassembled WGS sequence"/>
</dbReference>
<dbReference type="Gene3D" id="1.10.2080.10">
    <property type="entry name" value="Insect odorant-binding protein A10/Ejaculatory bulb-specific protein 3"/>
    <property type="match status" value="1"/>
</dbReference>
<dbReference type="SUPFAM" id="SSF100910">
    <property type="entry name" value="Chemosensory protein Csp2"/>
    <property type="match status" value="1"/>
</dbReference>
<sequence length="248" mass="26527">MYLSEVPRNFNIGILPEALRTNCLRCTEKQKTVTLRAIRRLKKEYPKIWAQLSAQWDPDSNIVDKFESTFGGKPQVVVPQASVQINNRFNPDVADAAVQNSISEVFNSTSAPTSTSTTTPSTTNPPSSTSTVSSTTTSSGATKIVAQSSTAPSRGTANTVAKISTATSGGATKTSFAATTNTPNFNTITVTAKPTKRPRPNLGANIQATVSLGPRIVGDLVDMVRSFERVLGQIAQQKLEFISRFLTG</sequence>
<protein>
    <submittedName>
        <fullName evidence="2">Uncharacterized protein</fullName>
    </submittedName>
</protein>
<feature type="compositionally biased region" description="Polar residues" evidence="1">
    <location>
        <begin position="145"/>
        <end position="158"/>
    </location>
</feature>
<dbReference type="InterPro" id="IPR005055">
    <property type="entry name" value="A10/PebIII"/>
</dbReference>
<evidence type="ECO:0000313" key="2">
    <source>
        <dbReference type="EMBL" id="KAJ8960206.1"/>
    </source>
</evidence>
<gene>
    <name evidence="2" type="ORF">NQ318_003930</name>
</gene>
<dbReference type="PANTHER" id="PTHR11257:SF9">
    <property type="entry name" value="CHEMOSENSORY PROTEIN 13"/>
    <property type="match status" value="1"/>
</dbReference>
<evidence type="ECO:0000256" key="1">
    <source>
        <dbReference type="SAM" id="MobiDB-lite"/>
    </source>
</evidence>
<evidence type="ECO:0000313" key="3">
    <source>
        <dbReference type="Proteomes" id="UP001162162"/>
    </source>
</evidence>
<proteinExistence type="predicted"/>
<name>A0AAV8ZA39_9CUCU</name>
<feature type="compositionally biased region" description="Low complexity" evidence="1">
    <location>
        <begin position="108"/>
        <end position="139"/>
    </location>
</feature>
<keyword evidence="3" id="KW-1185">Reference proteome</keyword>
<dbReference type="PANTHER" id="PTHR11257">
    <property type="entry name" value="CHEMOSENSORY PROTEIN-RELATED"/>
    <property type="match status" value="1"/>
</dbReference>
<comment type="caution">
    <text evidence="2">The sequence shown here is derived from an EMBL/GenBank/DDBJ whole genome shotgun (WGS) entry which is preliminary data.</text>
</comment>
<reference evidence="2" key="1">
    <citation type="journal article" date="2023" name="Insect Mol. Biol.">
        <title>Genome sequencing provides insights into the evolution of gene families encoding plant cell wall-degrading enzymes in longhorned beetles.</title>
        <authorList>
            <person name="Shin N.R."/>
            <person name="Okamura Y."/>
            <person name="Kirsch R."/>
            <person name="Pauchet Y."/>
        </authorList>
    </citation>
    <scope>NUCLEOTIDE SEQUENCE</scope>
    <source>
        <strain evidence="2">AMC_N1</strain>
    </source>
</reference>
<dbReference type="EMBL" id="JAPWTK010000009">
    <property type="protein sequence ID" value="KAJ8960206.1"/>
    <property type="molecule type" value="Genomic_DNA"/>
</dbReference>
<dbReference type="Pfam" id="PF03392">
    <property type="entry name" value="OS-D"/>
    <property type="match status" value="1"/>
</dbReference>
<dbReference type="InterPro" id="IPR036682">
    <property type="entry name" value="OS_D_A10/PebIII_sf"/>
</dbReference>
<organism evidence="2 3">
    <name type="scientific">Aromia moschata</name>
    <dbReference type="NCBI Taxonomy" id="1265417"/>
    <lineage>
        <taxon>Eukaryota</taxon>
        <taxon>Metazoa</taxon>
        <taxon>Ecdysozoa</taxon>
        <taxon>Arthropoda</taxon>
        <taxon>Hexapoda</taxon>
        <taxon>Insecta</taxon>
        <taxon>Pterygota</taxon>
        <taxon>Neoptera</taxon>
        <taxon>Endopterygota</taxon>
        <taxon>Coleoptera</taxon>
        <taxon>Polyphaga</taxon>
        <taxon>Cucujiformia</taxon>
        <taxon>Chrysomeloidea</taxon>
        <taxon>Cerambycidae</taxon>
        <taxon>Cerambycinae</taxon>
        <taxon>Callichromatini</taxon>
        <taxon>Aromia</taxon>
    </lineage>
</organism>
<dbReference type="AlphaFoldDB" id="A0AAV8ZA39"/>
<accession>A0AAV8ZA39</accession>
<feature type="region of interest" description="Disordered" evidence="1">
    <location>
        <begin position="108"/>
        <end position="158"/>
    </location>
</feature>